<evidence type="ECO:0000256" key="1">
    <source>
        <dbReference type="ARBA" id="ARBA00004173"/>
    </source>
</evidence>
<name>A0A085MLC9_9BILA</name>
<evidence type="ECO:0000313" key="9">
    <source>
        <dbReference type="EMBL" id="KFD70790.1"/>
    </source>
</evidence>
<evidence type="ECO:0000256" key="4">
    <source>
        <dbReference type="ARBA" id="ARBA00023128"/>
    </source>
</evidence>
<dbReference type="InterPro" id="IPR039927">
    <property type="entry name" value="Ribosomal_mL43"/>
</dbReference>
<protein>
    <recommendedName>
        <fullName evidence="6">Large ribosomal subunit protein mL43</fullName>
    </recommendedName>
</protein>
<evidence type="ECO:0000313" key="10">
    <source>
        <dbReference type="Proteomes" id="UP000030764"/>
    </source>
</evidence>
<proteinExistence type="inferred from homology"/>
<sequence length="192" mass="21637">MTNKKFLGCRIYAWRLSGYPKAVLRNGIGRFIHPLQRLTFFFCKSSMNSAGIRQFLAKDIVDFSTSHPSVAVYVQPKRFKDPRICGEYLNGRSASISVGGFSHDEVQQVVSYMASRSGFPIVYFKEPQTTHRPTIQGFWNPFYHTPTEMNIASFPNSELGRCKTSVPLASEILAQHFGSSPQSKEPTSDETI</sequence>
<dbReference type="Proteomes" id="UP000030758">
    <property type="component" value="Unassembled WGS sequence"/>
</dbReference>
<keyword evidence="4" id="KW-0496">Mitochondrion</keyword>
<keyword evidence="10" id="KW-1185">Reference proteome</keyword>
<dbReference type="SMART" id="SM00916">
    <property type="entry name" value="L51_S25_CI-B8"/>
    <property type="match status" value="1"/>
</dbReference>
<evidence type="ECO:0000256" key="6">
    <source>
        <dbReference type="ARBA" id="ARBA00035188"/>
    </source>
</evidence>
<dbReference type="EMBL" id="KL367485">
    <property type="protein sequence ID" value="KFD70790.1"/>
    <property type="molecule type" value="Genomic_DNA"/>
</dbReference>
<keyword evidence="5" id="KW-0687">Ribonucleoprotein</keyword>
<dbReference type="AlphaFoldDB" id="A0A085MLC9"/>
<dbReference type="Gene3D" id="3.40.30.10">
    <property type="entry name" value="Glutaredoxin"/>
    <property type="match status" value="1"/>
</dbReference>
<dbReference type="GO" id="GO:0005762">
    <property type="term" value="C:mitochondrial large ribosomal subunit"/>
    <property type="evidence" value="ECO:0007669"/>
    <property type="project" value="TreeGrafter"/>
</dbReference>
<evidence type="ECO:0000256" key="2">
    <source>
        <dbReference type="ARBA" id="ARBA00006073"/>
    </source>
</evidence>
<dbReference type="SUPFAM" id="SSF52833">
    <property type="entry name" value="Thioredoxin-like"/>
    <property type="match status" value="1"/>
</dbReference>
<keyword evidence="3" id="KW-0689">Ribosomal protein</keyword>
<feature type="domain" description="Ribosomal protein/NADH dehydrogenase" evidence="7">
    <location>
        <begin position="44"/>
        <end position="117"/>
    </location>
</feature>
<gene>
    <name evidence="8" type="ORF">M513_01258</name>
    <name evidence="9" type="ORF">M514_01258</name>
</gene>
<comment type="subcellular location">
    <subcellularLocation>
        <location evidence="1">Mitochondrion</location>
    </subcellularLocation>
</comment>
<dbReference type="InterPro" id="IPR036249">
    <property type="entry name" value="Thioredoxin-like_sf"/>
</dbReference>
<dbReference type="Proteomes" id="UP000030764">
    <property type="component" value="Unassembled WGS sequence"/>
</dbReference>
<dbReference type="GO" id="GO:0032543">
    <property type="term" value="P:mitochondrial translation"/>
    <property type="evidence" value="ECO:0007669"/>
    <property type="project" value="InterPro"/>
</dbReference>
<evidence type="ECO:0000313" key="8">
    <source>
        <dbReference type="EMBL" id="KFD58025.1"/>
    </source>
</evidence>
<dbReference type="Pfam" id="PF05047">
    <property type="entry name" value="L51_S25_CI-B8"/>
    <property type="match status" value="1"/>
</dbReference>
<reference evidence="8 10" key="1">
    <citation type="journal article" date="2014" name="Nat. Genet.">
        <title>Genome and transcriptome of the porcine whipworm Trichuris suis.</title>
        <authorList>
            <person name="Jex A.R."/>
            <person name="Nejsum P."/>
            <person name="Schwarz E.M."/>
            <person name="Hu L."/>
            <person name="Young N.D."/>
            <person name="Hall R.S."/>
            <person name="Korhonen P.K."/>
            <person name="Liao S."/>
            <person name="Thamsborg S."/>
            <person name="Xia J."/>
            <person name="Xu P."/>
            <person name="Wang S."/>
            <person name="Scheerlinck J.P."/>
            <person name="Hofmann A."/>
            <person name="Sternberg P.W."/>
            <person name="Wang J."/>
            <person name="Gasser R.B."/>
        </authorList>
    </citation>
    <scope>NUCLEOTIDE SEQUENCE [LARGE SCALE GENOMIC DNA]</scope>
    <source>
        <strain evidence="9">DCEP-RM93F</strain>
        <strain evidence="8">DCEP-RM93M</strain>
    </source>
</reference>
<dbReference type="EMBL" id="KL363186">
    <property type="protein sequence ID" value="KFD58025.1"/>
    <property type="molecule type" value="Genomic_DNA"/>
</dbReference>
<accession>A0A085MLC9</accession>
<dbReference type="InterPro" id="IPR007741">
    <property type="entry name" value="Ribosomal_mL43/mS25/NADH_DH"/>
</dbReference>
<dbReference type="GO" id="GO:0003735">
    <property type="term" value="F:structural constituent of ribosome"/>
    <property type="evidence" value="ECO:0007669"/>
    <property type="project" value="InterPro"/>
</dbReference>
<organism evidence="8 10">
    <name type="scientific">Trichuris suis</name>
    <name type="common">pig whipworm</name>
    <dbReference type="NCBI Taxonomy" id="68888"/>
    <lineage>
        <taxon>Eukaryota</taxon>
        <taxon>Metazoa</taxon>
        <taxon>Ecdysozoa</taxon>
        <taxon>Nematoda</taxon>
        <taxon>Enoplea</taxon>
        <taxon>Dorylaimia</taxon>
        <taxon>Trichinellida</taxon>
        <taxon>Trichuridae</taxon>
        <taxon>Trichuris</taxon>
    </lineage>
</organism>
<evidence type="ECO:0000259" key="7">
    <source>
        <dbReference type="SMART" id="SM00916"/>
    </source>
</evidence>
<dbReference type="PANTHER" id="PTHR21396:SF2">
    <property type="entry name" value="LARGE RIBOSOMAL SUBUNIT PROTEIN ML43"/>
    <property type="match status" value="1"/>
</dbReference>
<comment type="similarity">
    <text evidence="2">Belongs to the mitochondrion-specific ribosomal protein mL43 family.</text>
</comment>
<evidence type="ECO:0000256" key="3">
    <source>
        <dbReference type="ARBA" id="ARBA00022980"/>
    </source>
</evidence>
<evidence type="ECO:0000256" key="5">
    <source>
        <dbReference type="ARBA" id="ARBA00023274"/>
    </source>
</evidence>
<dbReference type="PANTHER" id="PTHR21396">
    <property type="entry name" value="39S RIBOSOMAL PROTEIN L43"/>
    <property type="match status" value="1"/>
</dbReference>